<protein>
    <submittedName>
        <fullName evidence="1">Uncharacterized protein</fullName>
    </submittedName>
</protein>
<dbReference type="Proteomes" id="UP000783686">
    <property type="component" value="Unassembled WGS sequence"/>
</dbReference>
<dbReference type="EMBL" id="CAJFCW020000005">
    <property type="protein sequence ID" value="CAG9118325.1"/>
    <property type="molecule type" value="Genomic_DNA"/>
</dbReference>
<evidence type="ECO:0000313" key="2">
    <source>
        <dbReference type="Proteomes" id="UP000614601"/>
    </source>
</evidence>
<organism evidence="1 2">
    <name type="scientific">Bursaphelenchus okinawaensis</name>
    <dbReference type="NCBI Taxonomy" id="465554"/>
    <lineage>
        <taxon>Eukaryota</taxon>
        <taxon>Metazoa</taxon>
        <taxon>Ecdysozoa</taxon>
        <taxon>Nematoda</taxon>
        <taxon>Chromadorea</taxon>
        <taxon>Rhabditida</taxon>
        <taxon>Tylenchina</taxon>
        <taxon>Tylenchomorpha</taxon>
        <taxon>Aphelenchoidea</taxon>
        <taxon>Aphelenchoididae</taxon>
        <taxon>Bursaphelenchus</taxon>
    </lineage>
</organism>
<sequence length="161" mass="18590">MMDDCYHEELKHNTKNLDQLTGQCDPEVRLLLEEQRKINKAVMALEEVDIEVPKRLGVSINCDGEKLVYDDTTASENEYSYFFKDLYLKVTLNDAEGYVEVRTDYPTSYTEWEVVAQVRFSTSTNFTSFKVVDGAVFSFGKYDRPVRLEMDHSKGQINSSI</sequence>
<dbReference type="AlphaFoldDB" id="A0A811L8K6"/>
<accession>A0A811L8K6</accession>
<name>A0A811L8K6_9BILA</name>
<dbReference type="EMBL" id="CAJFDH010000005">
    <property type="protein sequence ID" value="CAD5223618.1"/>
    <property type="molecule type" value="Genomic_DNA"/>
</dbReference>
<gene>
    <name evidence="1" type="ORF">BOKJ2_LOCUS10388</name>
</gene>
<dbReference type="Proteomes" id="UP000614601">
    <property type="component" value="Unassembled WGS sequence"/>
</dbReference>
<evidence type="ECO:0000313" key="1">
    <source>
        <dbReference type="EMBL" id="CAD5223618.1"/>
    </source>
</evidence>
<keyword evidence="2" id="KW-1185">Reference proteome</keyword>
<comment type="caution">
    <text evidence="1">The sequence shown here is derived from an EMBL/GenBank/DDBJ whole genome shotgun (WGS) entry which is preliminary data.</text>
</comment>
<reference evidence="1" key="1">
    <citation type="submission" date="2020-09" db="EMBL/GenBank/DDBJ databases">
        <authorList>
            <person name="Kikuchi T."/>
        </authorList>
    </citation>
    <scope>NUCLEOTIDE SEQUENCE</scope>
    <source>
        <strain evidence="1">SH1</strain>
    </source>
</reference>
<proteinExistence type="predicted"/>